<dbReference type="EMBL" id="CP038017">
    <property type="protein sequence ID" value="QIV94842.1"/>
    <property type="molecule type" value="Genomic_DNA"/>
</dbReference>
<dbReference type="GO" id="GO:0015074">
    <property type="term" value="P:DNA integration"/>
    <property type="evidence" value="ECO:0007669"/>
    <property type="project" value="UniProtKB-KW"/>
</dbReference>
<dbReference type="Pfam" id="PF00239">
    <property type="entry name" value="Resolvase"/>
    <property type="match status" value="1"/>
</dbReference>
<dbReference type="InterPro" id="IPR006118">
    <property type="entry name" value="Recombinase_CS"/>
</dbReference>
<dbReference type="Gene3D" id="3.40.50.1390">
    <property type="entry name" value="Resolvase, N-terminal catalytic domain"/>
    <property type="match status" value="1"/>
</dbReference>
<comment type="similarity">
    <text evidence="1">Belongs to the site-specific recombinase resolvase family.</text>
</comment>
<dbReference type="SMART" id="SM00857">
    <property type="entry name" value="Resolvase"/>
    <property type="match status" value="1"/>
</dbReference>
<dbReference type="InterPro" id="IPR050639">
    <property type="entry name" value="SSR_resolvase"/>
</dbReference>
<evidence type="ECO:0000256" key="1">
    <source>
        <dbReference type="ARBA" id="ARBA00009913"/>
    </source>
</evidence>
<reference evidence="9 10" key="1">
    <citation type="submission" date="2019-03" db="EMBL/GenBank/DDBJ databases">
        <title>Complete Genome Sequence of Allofrancisella frigidaquae Strain SYSU 10HL1970 Isolated from Water-Cooling Systems in China.</title>
        <authorList>
            <person name="Ohrman C."/>
            <person name="Uneklint I."/>
            <person name="Sjodin A."/>
        </authorList>
    </citation>
    <scope>NUCLEOTIDE SEQUENCE [LARGE SCALE GENOMIC DNA]</scope>
    <source>
        <strain evidence="9 10">SYSU 10HL1970</strain>
    </source>
</reference>
<evidence type="ECO:0000313" key="9">
    <source>
        <dbReference type="EMBL" id="QIV94842.1"/>
    </source>
</evidence>
<evidence type="ECO:0000256" key="2">
    <source>
        <dbReference type="ARBA" id="ARBA00022908"/>
    </source>
</evidence>
<evidence type="ECO:0000313" key="10">
    <source>
        <dbReference type="Proteomes" id="UP000503320"/>
    </source>
</evidence>
<dbReference type="GO" id="GO:0000150">
    <property type="term" value="F:DNA strand exchange activity"/>
    <property type="evidence" value="ECO:0007669"/>
    <property type="project" value="UniProtKB-KW"/>
</dbReference>
<dbReference type="InterPro" id="IPR036162">
    <property type="entry name" value="Resolvase-like_N_sf"/>
</dbReference>
<accession>A0A6M3HX34</accession>
<feature type="active site" description="O-(5'-phospho-DNA)-serine intermediate" evidence="6 7">
    <location>
        <position position="10"/>
    </location>
</feature>
<dbReference type="PANTHER" id="PTHR30461:SF26">
    <property type="entry name" value="RESOLVASE HOMOLOG YNEB"/>
    <property type="match status" value="1"/>
</dbReference>
<evidence type="ECO:0000256" key="4">
    <source>
        <dbReference type="ARBA" id="ARBA00023125"/>
    </source>
</evidence>
<evidence type="ECO:0000256" key="3">
    <source>
        <dbReference type="ARBA" id="ARBA00023100"/>
    </source>
</evidence>
<keyword evidence="2" id="KW-0229">DNA integration</keyword>
<evidence type="ECO:0000256" key="7">
    <source>
        <dbReference type="PROSITE-ProRule" id="PRU10137"/>
    </source>
</evidence>
<dbReference type="RefSeq" id="WP_172106910.1">
    <property type="nucleotide sequence ID" value="NZ_CP038017.1"/>
</dbReference>
<keyword evidence="4" id="KW-0238">DNA-binding</keyword>
<evidence type="ECO:0000259" key="8">
    <source>
        <dbReference type="PROSITE" id="PS51736"/>
    </source>
</evidence>
<dbReference type="SUPFAM" id="SSF53041">
    <property type="entry name" value="Resolvase-like"/>
    <property type="match status" value="1"/>
</dbReference>
<evidence type="ECO:0000256" key="5">
    <source>
        <dbReference type="ARBA" id="ARBA00023172"/>
    </source>
</evidence>
<keyword evidence="10" id="KW-1185">Reference proteome</keyword>
<dbReference type="InterPro" id="IPR006119">
    <property type="entry name" value="Resolv_N"/>
</dbReference>
<feature type="domain" description="Resolvase/invertase-type recombinase catalytic" evidence="8">
    <location>
        <begin position="2"/>
        <end position="136"/>
    </location>
</feature>
<keyword evidence="5" id="KW-0233">DNA recombination</keyword>
<evidence type="ECO:0000256" key="6">
    <source>
        <dbReference type="PIRSR" id="PIRSR606118-50"/>
    </source>
</evidence>
<dbReference type="AlphaFoldDB" id="A0A6M3HX34"/>
<dbReference type="FunFam" id="3.40.50.1390:FF:000001">
    <property type="entry name" value="DNA recombinase"/>
    <property type="match status" value="1"/>
</dbReference>
<keyword evidence="3" id="KW-0230">DNA invertase</keyword>
<dbReference type="KEGG" id="afri:E3E15_05530"/>
<dbReference type="CDD" id="cd03768">
    <property type="entry name" value="SR_ResInv"/>
    <property type="match status" value="1"/>
</dbReference>
<organism evidence="9 10">
    <name type="scientific">Allofrancisella frigidaquae</name>
    <dbReference type="NCBI Taxonomy" id="1085644"/>
    <lineage>
        <taxon>Bacteria</taxon>
        <taxon>Pseudomonadati</taxon>
        <taxon>Pseudomonadota</taxon>
        <taxon>Gammaproteobacteria</taxon>
        <taxon>Thiotrichales</taxon>
        <taxon>Francisellaceae</taxon>
        <taxon>Allofrancisella</taxon>
    </lineage>
</organism>
<dbReference type="PROSITE" id="PS51736">
    <property type="entry name" value="RECOMBINASES_3"/>
    <property type="match status" value="1"/>
</dbReference>
<sequence>MAIVGYARVSSVGQSLELQIEKLKAYGCTKIYTEKKSAMDQKRPELLKCLDYVRDSDDTLVVTKLDRIARSSLHLGKIIEQLQNKEVNFVVIDQQIDTTTSYGRLTFQILSSVAEFENEIRRERQKEGILKAKKSGKRLGRKMSISPETIKEVKDDITSSLTVANIMKKHQISNGTFYRIKNGQYDSLLELHNQKVS</sequence>
<protein>
    <submittedName>
        <fullName evidence="9">Recombinase family protein</fullName>
    </submittedName>
</protein>
<proteinExistence type="inferred from homology"/>
<dbReference type="PANTHER" id="PTHR30461">
    <property type="entry name" value="DNA-INVERTASE FROM LAMBDOID PROPHAGE"/>
    <property type="match status" value="1"/>
</dbReference>
<gene>
    <name evidence="9" type="ORF">E3E15_05530</name>
</gene>
<name>A0A6M3HX34_9GAMM</name>
<dbReference type="GO" id="GO:0003677">
    <property type="term" value="F:DNA binding"/>
    <property type="evidence" value="ECO:0007669"/>
    <property type="project" value="UniProtKB-KW"/>
</dbReference>
<dbReference type="Proteomes" id="UP000503320">
    <property type="component" value="Chromosome"/>
</dbReference>
<dbReference type="PROSITE" id="PS00397">
    <property type="entry name" value="RECOMBINASES_1"/>
    <property type="match status" value="1"/>
</dbReference>